<gene>
    <name evidence="6" type="ORF">HXL70_00025</name>
</gene>
<dbReference type="Proteomes" id="UP000757890">
    <property type="component" value="Unassembled WGS sequence"/>
</dbReference>
<evidence type="ECO:0000256" key="2">
    <source>
        <dbReference type="ARBA" id="ARBA00022833"/>
    </source>
</evidence>
<dbReference type="Gene3D" id="3.55.30.10">
    <property type="entry name" value="Hsp33 domain"/>
    <property type="match status" value="1"/>
</dbReference>
<protein>
    <submittedName>
        <fullName evidence="6">Hsp33 family molecular chaperone HslO</fullName>
    </submittedName>
</protein>
<dbReference type="SUPFAM" id="SSF64397">
    <property type="entry name" value="Hsp33 domain"/>
    <property type="match status" value="1"/>
</dbReference>
<keyword evidence="5" id="KW-0676">Redox-active center</keyword>
<comment type="caution">
    <text evidence="6">The sequence shown here is derived from an EMBL/GenBank/DDBJ whole genome shotgun (WGS) entry which is preliminary data.</text>
</comment>
<dbReference type="GO" id="GO:0051082">
    <property type="term" value="F:unfolded protein binding"/>
    <property type="evidence" value="ECO:0007669"/>
    <property type="project" value="InterPro"/>
</dbReference>
<dbReference type="InterPro" id="IPR016153">
    <property type="entry name" value="Heat_shock_Hsp33_N"/>
</dbReference>
<proteinExistence type="predicted"/>
<dbReference type="GO" id="GO:0044183">
    <property type="term" value="F:protein folding chaperone"/>
    <property type="evidence" value="ECO:0007669"/>
    <property type="project" value="TreeGrafter"/>
</dbReference>
<name>A0A930FNQ4_9FIRM</name>
<dbReference type="RefSeq" id="WP_227136995.1">
    <property type="nucleotide sequence ID" value="NZ_CATVTA010000001.1"/>
</dbReference>
<evidence type="ECO:0000256" key="4">
    <source>
        <dbReference type="ARBA" id="ARBA00023186"/>
    </source>
</evidence>
<keyword evidence="4" id="KW-0143">Chaperone</keyword>
<dbReference type="EMBL" id="JABZMK010000001">
    <property type="protein sequence ID" value="MBF1128430.1"/>
    <property type="molecule type" value="Genomic_DNA"/>
</dbReference>
<organism evidence="6 7">
    <name type="scientific">Dialister invisus</name>
    <dbReference type="NCBI Taxonomy" id="218538"/>
    <lineage>
        <taxon>Bacteria</taxon>
        <taxon>Bacillati</taxon>
        <taxon>Bacillota</taxon>
        <taxon>Negativicutes</taxon>
        <taxon>Veillonellales</taxon>
        <taxon>Veillonellaceae</taxon>
        <taxon>Dialister</taxon>
    </lineage>
</organism>
<keyword evidence="2" id="KW-0862">Zinc</keyword>
<dbReference type="PIRSF" id="PIRSF005261">
    <property type="entry name" value="Heat_shock_Hsp33"/>
    <property type="match status" value="1"/>
</dbReference>
<keyword evidence="3" id="KW-1015">Disulfide bond</keyword>
<dbReference type="InterPro" id="IPR000397">
    <property type="entry name" value="Heat_shock_Hsp33"/>
</dbReference>
<accession>A0A930FNQ4</accession>
<evidence type="ECO:0000313" key="7">
    <source>
        <dbReference type="Proteomes" id="UP000757890"/>
    </source>
</evidence>
<dbReference type="SUPFAM" id="SSF118352">
    <property type="entry name" value="HSP33 redox switch-like"/>
    <property type="match status" value="1"/>
</dbReference>
<reference evidence="6" key="1">
    <citation type="submission" date="2020-04" db="EMBL/GenBank/DDBJ databases">
        <title>Deep metagenomics examines the oral microbiome during advanced dental caries in children, revealing novel taxa and co-occurrences with host molecules.</title>
        <authorList>
            <person name="Baker J.L."/>
            <person name="Morton J.T."/>
            <person name="Dinis M."/>
            <person name="Alvarez R."/>
            <person name="Tran N.C."/>
            <person name="Knight R."/>
            <person name="Edlund A."/>
        </authorList>
    </citation>
    <scope>NUCLEOTIDE SEQUENCE</scope>
    <source>
        <strain evidence="6">JCVI_32_bin.14</strain>
    </source>
</reference>
<keyword evidence="1" id="KW-0963">Cytoplasm</keyword>
<dbReference type="AlphaFoldDB" id="A0A930FNQ4"/>
<dbReference type="InterPro" id="IPR016154">
    <property type="entry name" value="Heat_shock_Hsp33_C"/>
</dbReference>
<dbReference type="PANTHER" id="PTHR30111:SF1">
    <property type="entry name" value="33 KDA CHAPERONIN"/>
    <property type="match status" value="1"/>
</dbReference>
<dbReference type="PANTHER" id="PTHR30111">
    <property type="entry name" value="33 KDA CHAPERONIN"/>
    <property type="match status" value="1"/>
</dbReference>
<evidence type="ECO:0000256" key="3">
    <source>
        <dbReference type="ARBA" id="ARBA00023157"/>
    </source>
</evidence>
<dbReference type="GO" id="GO:0005737">
    <property type="term" value="C:cytoplasm"/>
    <property type="evidence" value="ECO:0007669"/>
    <property type="project" value="InterPro"/>
</dbReference>
<sequence length="288" mass="32264">MIKINTIQHYLSMSGIRITVSDVSSAAAKVQELHHLPALTAVIMGKILAGTSVLATDFKNHEGISILWQTNSILGSIHADAYEGYFIRGYVDTADDNLPVTSHNEKLLISDKAQLTVTRYSLVRTPYSSRINLSFGNISECLGQYLKQSDQIKSFIFVTAAVSPEKKITRAAGIFAQLLPEGNKKKFTQYFRNRNHLFSKEGLFQGHELETLIKEGGFSIIKEAPVAFCCTCSEERIKTALVALPKSERVSLLKDEYIEISCHYCGKIRKISRETLQHWFQKEGSITQ</sequence>
<dbReference type="Gene3D" id="3.90.1280.10">
    <property type="entry name" value="HSP33 redox switch-like"/>
    <property type="match status" value="1"/>
</dbReference>
<evidence type="ECO:0000256" key="5">
    <source>
        <dbReference type="ARBA" id="ARBA00023284"/>
    </source>
</evidence>
<dbReference type="GO" id="GO:0042026">
    <property type="term" value="P:protein refolding"/>
    <property type="evidence" value="ECO:0007669"/>
    <property type="project" value="TreeGrafter"/>
</dbReference>
<evidence type="ECO:0000256" key="1">
    <source>
        <dbReference type="ARBA" id="ARBA00022490"/>
    </source>
</evidence>
<dbReference type="Pfam" id="PF01430">
    <property type="entry name" value="HSP33"/>
    <property type="match status" value="1"/>
</dbReference>
<evidence type="ECO:0000313" key="6">
    <source>
        <dbReference type="EMBL" id="MBF1128430.1"/>
    </source>
</evidence>